<organism evidence="4 5">
    <name type="scientific">Coptis chinensis</name>
    <dbReference type="NCBI Taxonomy" id="261450"/>
    <lineage>
        <taxon>Eukaryota</taxon>
        <taxon>Viridiplantae</taxon>
        <taxon>Streptophyta</taxon>
        <taxon>Embryophyta</taxon>
        <taxon>Tracheophyta</taxon>
        <taxon>Spermatophyta</taxon>
        <taxon>Magnoliopsida</taxon>
        <taxon>Ranunculales</taxon>
        <taxon>Ranunculaceae</taxon>
        <taxon>Coptidoideae</taxon>
        <taxon>Coptis</taxon>
    </lineage>
</organism>
<evidence type="ECO:0000259" key="3">
    <source>
        <dbReference type="Pfam" id="PF03033"/>
    </source>
</evidence>
<evidence type="ECO:0000313" key="4">
    <source>
        <dbReference type="EMBL" id="KAF9587703.1"/>
    </source>
</evidence>
<proteinExistence type="predicted"/>
<dbReference type="GO" id="GO:0016758">
    <property type="term" value="F:hexosyltransferase activity"/>
    <property type="evidence" value="ECO:0007669"/>
    <property type="project" value="InterPro"/>
</dbReference>
<dbReference type="Pfam" id="PF03033">
    <property type="entry name" value="Glyco_transf_28"/>
    <property type="match status" value="1"/>
</dbReference>
<dbReference type="PANTHER" id="PTHR21015">
    <property type="entry name" value="UDP-N-ACETYLGLUCOSAMINE--N-ACETYLMURAMYL-(PENTAPEPTIDE) PYROPHOSPHORYL-UNDECAPRENOL N-ACETYLGLUCOSAMINE TRANSFERASE 1"/>
    <property type="match status" value="1"/>
</dbReference>
<accession>A0A835GXD9</accession>
<comment type="caution">
    <text evidence="4">The sequence shown here is derived from an EMBL/GenBank/DDBJ whole genome shotgun (WGS) entry which is preliminary data.</text>
</comment>
<keyword evidence="2" id="KW-0808">Transferase</keyword>
<protein>
    <recommendedName>
        <fullName evidence="3">Glycosyltransferase family 28 N-terminal domain-containing protein</fullName>
    </recommendedName>
</protein>
<reference evidence="4 5" key="1">
    <citation type="submission" date="2020-10" db="EMBL/GenBank/DDBJ databases">
        <title>The Coptis chinensis genome and diversification of protoberbering-type alkaloids.</title>
        <authorList>
            <person name="Wang B."/>
            <person name="Shu S."/>
            <person name="Song C."/>
            <person name="Liu Y."/>
        </authorList>
    </citation>
    <scope>NUCLEOTIDE SEQUENCE [LARGE SCALE GENOMIC DNA]</scope>
    <source>
        <strain evidence="4">HL-2020</strain>
        <tissue evidence="4">Leaf</tissue>
    </source>
</reference>
<dbReference type="AlphaFoldDB" id="A0A835GXD9"/>
<keyword evidence="5" id="KW-1185">Reference proteome</keyword>
<evidence type="ECO:0000256" key="2">
    <source>
        <dbReference type="ARBA" id="ARBA00022679"/>
    </source>
</evidence>
<dbReference type="GO" id="GO:0005975">
    <property type="term" value="P:carbohydrate metabolic process"/>
    <property type="evidence" value="ECO:0007669"/>
    <property type="project" value="InterPro"/>
</dbReference>
<dbReference type="InterPro" id="IPR004276">
    <property type="entry name" value="GlycoTrans_28_N"/>
</dbReference>
<dbReference type="OrthoDB" id="20273at2759"/>
<name>A0A835GXD9_9MAGN</name>
<dbReference type="Proteomes" id="UP000631114">
    <property type="component" value="Unassembled WGS sequence"/>
</dbReference>
<dbReference type="CDD" id="cd03785">
    <property type="entry name" value="GT28_MurG"/>
    <property type="match status" value="1"/>
</dbReference>
<dbReference type="SUPFAM" id="SSF53756">
    <property type="entry name" value="UDP-Glycosyltransferase/glycogen phosphorylase"/>
    <property type="match status" value="1"/>
</dbReference>
<dbReference type="Gene3D" id="3.40.50.2000">
    <property type="entry name" value="Glycogen Phosphorylase B"/>
    <property type="match status" value="1"/>
</dbReference>
<evidence type="ECO:0000256" key="1">
    <source>
        <dbReference type="ARBA" id="ARBA00022676"/>
    </source>
</evidence>
<dbReference type="EMBL" id="JADFTS010000009">
    <property type="protein sequence ID" value="KAF9587703.1"/>
    <property type="molecule type" value="Genomic_DNA"/>
</dbReference>
<sequence length="289" mass="32248">MFLAAMASSGKRKSCSRQQCRVQVKENPVLGSNVGLRSKKILFLVAMFGSSQRKSCSWQQCLVQVKEKPILGSSVEFRSKEILFLATMSSLGQRKSCSWQQCRVQKHPSLRINITPSRHLKIFCCLSPPPPLDQTDKNSSIPTNQTNSLRIIFAAGGTGGHIYHIVAIADELKNIDPSTQILFLGTQDGTKRTGIPASGYDFDTIQAFPLIRPLYSPQNLLFPFYLIKSVIYSWEKLRDFEPHVVNLDLGGYVYAPVCLSGKFLKGVKMVIQEQNSKPGDCELGSFFFC</sequence>
<dbReference type="PANTHER" id="PTHR21015:SF22">
    <property type="entry name" value="GLYCOSYLTRANSFERASE"/>
    <property type="match status" value="1"/>
</dbReference>
<feature type="domain" description="Glycosyltransferase family 28 N-terminal" evidence="3">
    <location>
        <begin position="151"/>
        <end position="279"/>
    </location>
</feature>
<gene>
    <name evidence="4" type="ORF">IFM89_004680</name>
</gene>
<keyword evidence="1" id="KW-0328">Glycosyltransferase</keyword>
<evidence type="ECO:0000313" key="5">
    <source>
        <dbReference type="Proteomes" id="UP000631114"/>
    </source>
</evidence>